<dbReference type="RefSeq" id="WP_188602959.1">
    <property type="nucleotide sequence ID" value="NZ_AP026830.1"/>
</dbReference>
<keyword evidence="5" id="KW-1185">Reference proteome</keyword>
<reference evidence="2" key="4">
    <citation type="journal article" date="2023" name="Microbiol. Resour. Announc.">
        <title>Complete Genome Sequence of Vulcanisaeta souniana Strain IC-059, a Hyperthermophilic Archaeon Isolated from Hot Spring Water in Japan.</title>
        <authorList>
            <person name="Kato S."/>
            <person name="Itoh T."/>
            <person name="Wu L."/>
            <person name="Ma J."/>
            <person name="Ohkuma M."/>
        </authorList>
    </citation>
    <scope>NUCLEOTIDE SEQUENCE</scope>
    <source>
        <strain evidence="2">JCM 11219</strain>
    </source>
</reference>
<feature type="transmembrane region" description="Helical" evidence="1">
    <location>
        <begin position="124"/>
        <end position="152"/>
    </location>
</feature>
<keyword evidence="1" id="KW-0812">Transmembrane</keyword>
<reference evidence="3" key="2">
    <citation type="submission" date="2020-09" db="EMBL/GenBank/DDBJ databases">
        <authorList>
            <person name="Sun Q."/>
            <person name="Ohkuma M."/>
        </authorList>
    </citation>
    <scope>NUCLEOTIDE SEQUENCE</scope>
    <source>
        <strain evidence="3">JCM 11219</strain>
    </source>
</reference>
<gene>
    <name evidence="3" type="ORF">GCM10007112_10120</name>
    <name evidence="2" type="ORF">Vsou_14940</name>
</gene>
<feature type="transmembrane region" description="Helical" evidence="1">
    <location>
        <begin position="192"/>
        <end position="215"/>
    </location>
</feature>
<dbReference type="EMBL" id="AP026830">
    <property type="protein sequence ID" value="BDR92401.1"/>
    <property type="molecule type" value="Genomic_DNA"/>
</dbReference>
<feature type="transmembrane region" description="Helical" evidence="1">
    <location>
        <begin position="84"/>
        <end position="103"/>
    </location>
</feature>
<organism evidence="3 4">
    <name type="scientific">Vulcanisaeta souniana JCM 11219</name>
    <dbReference type="NCBI Taxonomy" id="1293586"/>
    <lineage>
        <taxon>Archaea</taxon>
        <taxon>Thermoproteota</taxon>
        <taxon>Thermoprotei</taxon>
        <taxon>Thermoproteales</taxon>
        <taxon>Thermoproteaceae</taxon>
        <taxon>Vulcanisaeta</taxon>
    </lineage>
</organism>
<feature type="transmembrane region" description="Helical" evidence="1">
    <location>
        <begin position="42"/>
        <end position="64"/>
    </location>
</feature>
<dbReference type="Proteomes" id="UP000657075">
    <property type="component" value="Unassembled WGS sequence"/>
</dbReference>
<sequence>MRDYWRLGGLIYRELVVQAITQSRRTGARPTRIERVVDGYRVIKVVASIMMIMYLASPAITSALLRWRDPASIFVFPPYDYLTMYFTILLIYMLLSPLAISVMGNTTTGELLRILGFSERRIRLVSIIAVVRAVDAPLLTAMVLAITASIILRTPTPIIITTQAVLLGLMGPLLSVLALDTVISRGGSASGLWTRAFMVITNTATWVIALALLMLSEASPQLINPGIAQYIPLVGDPLIGRYAAALVNSVVTMTILLIIDAYLMGSAGTRLLMPRTPGGPESLITKRKPLGGFRFRGQFLGMVRYYMKHVLSARGSLGMVIGGLIMALFLYASMAMTIRNAQLNPVEAMIGIMTYISPMAFIVSFLPVIMYNAEYSALPIILTTPVTPIKRVLAKIPMVATTYYILTTPIIIMLLLMRNAYAVPAAASTVLSPVASTIMSAIIFELEVRDYLNGSQALAILNLINTLLIMTTSAIPIIAFITTQIITMNYTTSTTALLITGVLEITILTLALTKLIRRE</sequence>
<name>A0A830E254_9CREN</name>
<feature type="transmembrane region" description="Helical" evidence="1">
    <location>
        <begin position="242"/>
        <end position="263"/>
    </location>
</feature>
<evidence type="ECO:0000313" key="5">
    <source>
        <dbReference type="Proteomes" id="UP001060771"/>
    </source>
</evidence>
<dbReference type="Proteomes" id="UP001060771">
    <property type="component" value="Chromosome"/>
</dbReference>
<keyword evidence="1" id="KW-0472">Membrane</keyword>
<feature type="transmembrane region" description="Helical" evidence="1">
    <location>
        <begin position="458"/>
        <end position="481"/>
    </location>
</feature>
<protein>
    <submittedName>
        <fullName evidence="3">Uncharacterized protein</fullName>
    </submittedName>
</protein>
<evidence type="ECO:0000313" key="2">
    <source>
        <dbReference type="EMBL" id="BDR92401.1"/>
    </source>
</evidence>
<proteinExistence type="predicted"/>
<evidence type="ECO:0000256" key="1">
    <source>
        <dbReference type="SAM" id="Phobius"/>
    </source>
</evidence>
<feature type="transmembrane region" description="Helical" evidence="1">
    <location>
        <begin position="317"/>
        <end position="338"/>
    </location>
</feature>
<feature type="transmembrane region" description="Helical" evidence="1">
    <location>
        <begin position="158"/>
        <end position="180"/>
    </location>
</feature>
<reference evidence="3" key="1">
    <citation type="journal article" date="2014" name="Int. J. Syst. Evol. Microbiol.">
        <title>Complete genome sequence of Corynebacterium casei LMG S-19264T (=DSM 44701T), isolated from a smear-ripened cheese.</title>
        <authorList>
            <consortium name="US DOE Joint Genome Institute (JGI-PGF)"/>
            <person name="Walter F."/>
            <person name="Albersmeier A."/>
            <person name="Kalinowski J."/>
            <person name="Ruckert C."/>
        </authorList>
    </citation>
    <scope>NUCLEOTIDE SEQUENCE</scope>
    <source>
        <strain evidence="3">JCM 11219</strain>
    </source>
</reference>
<feature type="transmembrane region" description="Helical" evidence="1">
    <location>
        <begin position="392"/>
        <end position="416"/>
    </location>
</feature>
<dbReference type="GeneID" id="76207044"/>
<evidence type="ECO:0000313" key="4">
    <source>
        <dbReference type="Proteomes" id="UP000657075"/>
    </source>
</evidence>
<reference evidence="5" key="3">
    <citation type="submission" date="2022-09" db="EMBL/GenBank/DDBJ databases">
        <title>Complete genome sequence of Vulcanisaeta souniana.</title>
        <authorList>
            <person name="Kato S."/>
            <person name="Itoh T."/>
            <person name="Ohkuma M."/>
        </authorList>
    </citation>
    <scope>NUCLEOTIDE SEQUENCE [LARGE SCALE GENOMIC DNA]</scope>
    <source>
        <strain evidence="5">JCM 11219</strain>
    </source>
</reference>
<feature type="transmembrane region" description="Helical" evidence="1">
    <location>
        <begin position="422"/>
        <end position="446"/>
    </location>
</feature>
<accession>A0A830E254</accession>
<keyword evidence="1" id="KW-1133">Transmembrane helix</keyword>
<feature type="transmembrane region" description="Helical" evidence="1">
    <location>
        <begin position="493"/>
        <end position="513"/>
    </location>
</feature>
<dbReference type="OrthoDB" id="29118at2157"/>
<feature type="transmembrane region" description="Helical" evidence="1">
    <location>
        <begin position="350"/>
        <end position="371"/>
    </location>
</feature>
<dbReference type="AlphaFoldDB" id="A0A830E254"/>
<evidence type="ECO:0000313" key="3">
    <source>
        <dbReference type="EMBL" id="GGI75287.1"/>
    </source>
</evidence>
<dbReference type="EMBL" id="BMNM01000003">
    <property type="protein sequence ID" value="GGI75287.1"/>
    <property type="molecule type" value="Genomic_DNA"/>
</dbReference>